<evidence type="ECO:0000256" key="1">
    <source>
        <dbReference type="ARBA" id="ARBA00012513"/>
    </source>
</evidence>
<evidence type="ECO:0000313" key="10">
    <source>
        <dbReference type="Proteomes" id="UP000436088"/>
    </source>
</evidence>
<comment type="catalytic activity">
    <reaction evidence="8">
        <text>L-seryl-[protein] + ATP = O-phospho-L-seryl-[protein] + ADP + H(+)</text>
        <dbReference type="Rhea" id="RHEA:17989"/>
        <dbReference type="Rhea" id="RHEA-COMP:9863"/>
        <dbReference type="Rhea" id="RHEA-COMP:11604"/>
        <dbReference type="ChEBI" id="CHEBI:15378"/>
        <dbReference type="ChEBI" id="CHEBI:29999"/>
        <dbReference type="ChEBI" id="CHEBI:30616"/>
        <dbReference type="ChEBI" id="CHEBI:83421"/>
        <dbReference type="ChEBI" id="CHEBI:456216"/>
        <dbReference type="EC" id="2.7.11.1"/>
    </reaction>
</comment>
<dbReference type="AlphaFoldDB" id="A0A6A2ZDM4"/>
<name>A0A6A2ZDM4_HIBSY</name>
<comment type="caution">
    <text evidence="9">The sequence shown here is derived from an EMBL/GenBank/DDBJ whole genome shotgun (WGS) entry which is preliminary data.</text>
</comment>
<evidence type="ECO:0000256" key="4">
    <source>
        <dbReference type="ARBA" id="ARBA00022741"/>
    </source>
</evidence>
<dbReference type="EMBL" id="VEPZ02001166">
    <property type="protein sequence ID" value="KAE8689998.1"/>
    <property type="molecule type" value="Genomic_DNA"/>
</dbReference>
<dbReference type="GO" id="GO:0004674">
    <property type="term" value="F:protein serine/threonine kinase activity"/>
    <property type="evidence" value="ECO:0007669"/>
    <property type="project" value="UniProtKB-KW"/>
</dbReference>
<comment type="catalytic activity">
    <reaction evidence="7">
        <text>L-threonyl-[protein] + ATP = O-phospho-L-threonyl-[protein] + ADP + H(+)</text>
        <dbReference type="Rhea" id="RHEA:46608"/>
        <dbReference type="Rhea" id="RHEA-COMP:11060"/>
        <dbReference type="Rhea" id="RHEA-COMP:11605"/>
        <dbReference type="ChEBI" id="CHEBI:15378"/>
        <dbReference type="ChEBI" id="CHEBI:30013"/>
        <dbReference type="ChEBI" id="CHEBI:30616"/>
        <dbReference type="ChEBI" id="CHEBI:61977"/>
        <dbReference type="ChEBI" id="CHEBI:456216"/>
        <dbReference type="EC" id="2.7.11.1"/>
    </reaction>
</comment>
<dbReference type="Gene3D" id="1.10.510.10">
    <property type="entry name" value="Transferase(Phosphotransferase) domain 1"/>
    <property type="match status" value="1"/>
</dbReference>
<evidence type="ECO:0000313" key="9">
    <source>
        <dbReference type="EMBL" id="KAE8689998.1"/>
    </source>
</evidence>
<dbReference type="Proteomes" id="UP000436088">
    <property type="component" value="Unassembled WGS sequence"/>
</dbReference>
<keyword evidence="4" id="KW-0547">Nucleotide-binding</keyword>
<proteinExistence type="predicted"/>
<dbReference type="InterPro" id="IPR051420">
    <property type="entry name" value="Ser_Thr_Kinases_DiverseReg"/>
</dbReference>
<evidence type="ECO:0000256" key="6">
    <source>
        <dbReference type="ARBA" id="ARBA00022840"/>
    </source>
</evidence>
<accession>A0A6A2ZDM4</accession>
<gene>
    <name evidence="9" type="ORF">F3Y22_tig00110930pilonHSYRG00119</name>
</gene>
<protein>
    <recommendedName>
        <fullName evidence="1">non-specific serine/threonine protein kinase</fullName>
        <ecNumber evidence="1">2.7.11.1</ecNumber>
    </recommendedName>
</protein>
<dbReference type="PANTHER" id="PTHR48005:SF89">
    <property type="entry name" value="PROTEIN KINASE DOMAIN-CONTAINING PROTEIN"/>
    <property type="match status" value="1"/>
</dbReference>
<dbReference type="EC" id="2.7.11.1" evidence="1"/>
<dbReference type="Gene3D" id="3.80.10.10">
    <property type="entry name" value="Ribonuclease Inhibitor"/>
    <property type="match status" value="1"/>
</dbReference>
<keyword evidence="3" id="KW-0808">Transferase</keyword>
<evidence type="ECO:0000256" key="3">
    <source>
        <dbReference type="ARBA" id="ARBA00022679"/>
    </source>
</evidence>
<dbReference type="GO" id="GO:0005524">
    <property type="term" value="F:ATP binding"/>
    <property type="evidence" value="ECO:0007669"/>
    <property type="project" value="UniProtKB-KW"/>
</dbReference>
<evidence type="ECO:0000256" key="2">
    <source>
        <dbReference type="ARBA" id="ARBA00022527"/>
    </source>
</evidence>
<keyword evidence="5" id="KW-0418">Kinase</keyword>
<keyword evidence="10" id="KW-1185">Reference proteome</keyword>
<dbReference type="PANTHER" id="PTHR48005">
    <property type="entry name" value="LEUCINE RICH REPEAT KINASE 2"/>
    <property type="match status" value="1"/>
</dbReference>
<keyword evidence="2" id="KW-0723">Serine/threonine-protein kinase</keyword>
<organism evidence="9 10">
    <name type="scientific">Hibiscus syriacus</name>
    <name type="common">Rose of Sharon</name>
    <dbReference type="NCBI Taxonomy" id="106335"/>
    <lineage>
        <taxon>Eukaryota</taxon>
        <taxon>Viridiplantae</taxon>
        <taxon>Streptophyta</taxon>
        <taxon>Embryophyta</taxon>
        <taxon>Tracheophyta</taxon>
        <taxon>Spermatophyta</taxon>
        <taxon>Magnoliopsida</taxon>
        <taxon>eudicotyledons</taxon>
        <taxon>Gunneridae</taxon>
        <taxon>Pentapetalae</taxon>
        <taxon>rosids</taxon>
        <taxon>malvids</taxon>
        <taxon>Malvales</taxon>
        <taxon>Malvaceae</taxon>
        <taxon>Malvoideae</taxon>
        <taxon>Hibiscus</taxon>
    </lineage>
</organism>
<sequence>MFHDNPGYAVFYKSLTSGPVVDQSAFVICPSSIMMFTNSLSGSLPESLVELRSLTGTLNLSYNKFSDEFRLLMVRPTAFSGNPNLCWFPLENLYPDTQNPRAVLNDEENPKHPKGLSPIFYDGNEERRKEKNGSVAVPLISSVSVWGQEFQVLILIWHLKLENLEASSLRNAVKAFQENRPLSEILDPTLLTEVHAKKPVLAAFHIALNCTELDPELRPRMRTVSEILNGININLL</sequence>
<reference evidence="9" key="1">
    <citation type="submission" date="2019-09" db="EMBL/GenBank/DDBJ databases">
        <title>Draft genome information of white flower Hibiscus syriacus.</title>
        <authorList>
            <person name="Kim Y.-M."/>
        </authorList>
    </citation>
    <scope>NUCLEOTIDE SEQUENCE [LARGE SCALE GENOMIC DNA]</scope>
    <source>
        <strain evidence="9">YM2019G1</strain>
    </source>
</reference>
<evidence type="ECO:0000256" key="5">
    <source>
        <dbReference type="ARBA" id="ARBA00022777"/>
    </source>
</evidence>
<evidence type="ECO:0000256" key="8">
    <source>
        <dbReference type="ARBA" id="ARBA00048679"/>
    </source>
</evidence>
<keyword evidence="6" id="KW-0067">ATP-binding</keyword>
<dbReference type="InterPro" id="IPR032675">
    <property type="entry name" value="LRR_dom_sf"/>
</dbReference>
<evidence type="ECO:0000256" key="7">
    <source>
        <dbReference type="ARBA" id="ARBA00047899"/>
    </source>
</evidence>